<evidence type="ECO:0000256" key="1">
    <source>
        <dbReference type="SAM" id="MobiDB-lite"/>
    </source>
</evidence>
<dbReference type="AlphaFoldDB" id="A0A0F6CLL0"/>
<dbReference type="KEGG" id="mgz:GCW_00625"/>
<feature type="compositionally biased region" description="Polar residues" evidence="1">
    <location>
        <begin position="61"/>
        <end position="83"/>
    </location>
</feature>
<feature type="region of interest" description="Disordered" evidence="1">
    <location>
        <begin position="1"/>
        <end position="113"/>
    </location>
</feature>
<proteinExistence type="predicted"/>
<dbReference type="EMBL" id="CP006916">
    <property type="protein sequence ID" value="AHB99982.1"/>
    <property type="molecule type" value="Genomic_DNA"/>
</dbReference>
<feature type="compositionally biased region" description="Polar residues" evidence="1">
    <location>
        <begin position="1"/>
        <end position="33"/>
    </location>
</feature>
<gene>
    <name evidence="2" type="ORF">GCW_00625</name>
</gene>
<feature type="compositionally biased region" description="Basic and acidic residues" evidence="1">
    <location>
        <begin position="34"/>
        <end position="48"/>
    </location>
</feature>
<evidence type="ECO:0000313" key="2">
    <source>
        <dbReference type="EMBL" id="AHB99982.1"/>
    </source>
</evidence>
<feature type="compositionally biased region" description="Polar residues" evidence="1">
    <location>
        <begin position="94"/>
        <end position="113"/>
    </location>
</feature>
<organism evidence="2 3">
    <name type="scientific">Mycoplasmoides gallisepticum S6</name>
    <dbReference type="NCBI Taxonomy" id="1006581"/>
    <lineage>
        <taxon>Bacteria</taxon>
        <taxon>Bacillati</taxon>
        <taxon>Mycoplasmatota</taxon>
        <taxon>Mycoplasmoidales</taxon>
        <taxon>Mycoplasmoidaceae</taxon>
        <taxon>Mycoplasmoides</taxon>
    </lineage>
</organism>
<evidence type="ECO:0000313" key="3">
    <source>
        <dbReference type="Proteomes" id="UP000018735"/>
    </source>
</evidence>
<accession>A0A0F6CLL0</accession>
<feature type="compositionally biased region" description="Low complexity" evidence="1">
    <location>
        <begin position="51"/>
        <end position="60"/>
    </location>
</feature>
<protein>
    <submittedName>
        <fullName evidence="2">Uncharacterized protein</fullName>
    </submittedName>
</protein>
<dbReference type="Proteomes" id="UP000018735">
    <property type="component" value="Chromosome"/>
</dbReference>
<sequence length="113" mass="11625">MSASCSFPSISHTGTNVNHTRTSGKPTTITNKESAPHNEAPKASEIHKPVSSSSSSTISTHDTGGSKTSNPSDKSVNNNTNSPEKSRGSKAVANGSSESKTTDQNPAKTPSNN</sequence>
<reference evidence="2 3" key="1">
    <citation type="journal article" date="2011" name="PLoS ONE">
        <title>Core proteome of the minimal cell: comparative proteomics of three mollicute species.</title>
        <authorList>
            <person name="Fisunov G.Y."/>
            <person name="Alexeev D.G."/>
            <person name="Bazaleev N.A."/>
            <person name="Ladygina V.G."/>
            <person name="Galyamina M.A."/>
            <person name="Kondratov I.G."/>
            <person name="Zhukova N.A."/>
            <person name="Serebryakova M.V."/>
            <person name="Demina I.A."/>
            <person name="Govorun V.M."/>
        </authorList>
    </citation>
    <scope>NUCLEOTIDE SEQUENCE [LARGE SCALE GENOMIC DNA]</scope>
    <source>
        <strain evidence="2 3">S6</strain>
    </source>
</reference>
<name>A0A0F6CLL0_MYCGL</name>
<dbReference type="HOGENOM" id="CLU_2130680_0_0_14"/>